<name>A0A5N5QDG5_9AGAM</name>
<gene>
    <name evidence="2" type="ORF">CTheo_6904</name>
</gene>
<organism evidence="2 3">
    <name type="scientific">Ceratobasidium theobromae</name>
    <dbReference type="NCBI Taxonomy" id="1582974"/>
    <lineage>
        <taxon>Eukaryota</taxon>
        <taxon>Fungi</taxon>
        <taxon>Dikarya</taxon>
        <taxon>Basidiomycota</taxon>
        <taxon>Agaricomycotina</taxon>
        <taxon>Agaricomycetes</taxon>
        <taxon>Cantharellales</taxon>
        <taxon>Ceratobasidiaceae</taxon>
        <taxon>Ceratobasidium</taxon>
    </lineage>
</organism>
<accession>A0A5N5QDG5</accession>
<feature type="region of interest" description="Disordered" evidence="1">
    <location>
        <begin position="202"/>
        <end position="246"/>
    </location>
</feature>
<feature type="compositionally biased region" description="Gly residues" evidence="1">
    <location>
        <begin position="222"/>
        <end position="233"/>
    </location>
</feature>
<dbReference type="Proteomes" id="UP000383932">
    <property type="component" value="Unassembled WGS sequence"/>
</dbReference>
<dbReference type="AlphaFoldDB" id="A0A5N5QDG5"/>
<proteinExistence type="predicted"/>
<evidence type="ECO:0000313" key="3">
    <source>
        <dbReference type="Proteomes" id="UP000383932"/>
    </source>
</evidence>
<protein>
    <submittedName>
        <fullName evidence="2">Uncharacterized protein</fullName>
    </submittedName>
</protein>
<evidence type="ECO:0000313" key="2">
    <source>
        <dbReference type="EMBL" id="KAB5589649.1"/>
    </source>
</evidence>
<dbReference type="EMBL" id="SSOP01000244">
    <property type="protein sequence ID" value="KAB5589649.1"/>
    <property type="molecule type" value="Genomic_DNA"/>
</dbReference>
<reference evidence="2 3" key="1">
    <citation type="journal article" date="2019" name="Fungal Biol. Biotechnol.">
        <title>Draft genome sequence of fastidious pathogen Ceratobasidium theobromae, which causes vascular-streak dieback in Theobroma cacao.</title>
        <authorList>
            <person name="Ali S.S."/>
            <person name="Asman A."/>
            <person name="Shao J."/>
            <person name="Firmansyah A.P."/>
            <person name="Susilo A.W."/>
            <person name="Rosmana A."/>
            <person name="McMahon P."/>
            <person name="Junaid M."/>
            <person name="Guest D."/>
            <person name="Kheng T.Y."/>
            <person name="Meinhardt L.W."/>
            <person name="Bailey B.A."/>
        </authorList>
    </citation>
    <scope>NUCLEOTIDE SEQUENCE [LARGE SCALE GENOMIC DNA]</scope>
    <source>
        <strain evidence="2 3">CT2</strain>
    </source>
</reference>
<evidence type="ECO:0000256" key="1">
    <source>
        <dbReference type="SAM" id="MobiDB-lite"/>
    </source>
</evidence>
<feature type="compositionally biased region" description="Basic and acidic residues" evidence="1">
    <location>
        <begin position="207"/>
        <end position="218"/>
    </location>
</feature>
<comment type="caution">
    <text evidence="2">The sequence shown here is derived from an EMBL/GenBank/DDBJ whole genome shotgun (WGS) entry which is preliminary data.</text>
</comment>
<keyword evidence="3" id="KW-1185">Reference proteome</keyword>
<sequence length="246" mass="27393">MNHTQPPIHNTLFTPNLATLVRENSLNSRKLGCVLLTSFSKPTTKTRYLVSLVLESTCRYFDNEESSLLDERQLGEIIYFSDVVMALASRVGVDLRNAKWTGDTAKNVQMMYTQIIIKLTRFLLDNSPCSFRPVVDALQSSLRSARTFVCTTDVEELWSYVESAAERCGIWYPHRTRIVEQEEPTRYKKMMSKLNSGLKCVRKTRGRGMEKRAEKEGEGAGDEGLGKSGGSMDGGDSDSGVSVGGA</sequence>